<dbReference type="CDD" id="cd01745">
    <property type="entry name" value="GATase1_2"/>
    <property type="match status" value="1"/>
</dbReference>
<gene>
    <name evidence="1" type="ORF">P378_15085</name>
</gene>
<name>A0A2C6MDZ9_9FIRM</name>
<dbReference type="SUPFAM" id="SSF52317">
    <property type="entry name" value="Class I glutamine amidotransferase-like"/>
    <property type="match status" value="1"/>
</dbReference>
<dbReference type="PANTHER" id="PTHR43235">
    <property type="entry name" value="GLUTAMINE AMIDOTRANSFERASE PB2B2.05-RELATED"/>
    <property type="match status" value="1"/>
</dbReference>
<dbReference type="GO" id="GO:0005829">
    <property type="term" value="C:cytosol"/>
    <property type="evidence" value="ECO:0007669"/>
    <property type="project" value="TreeGrafter"/>
</dbReference>
<sequence length="233" mass="25272">MVPVIGITSSYDRESGRTFLSRYYIQAVEAAGGLPLVLPCILSDGTVDKILGSIDGLLLSGGVDVDPLLFGEEPQPAMGDICPQRDKFELALTRRALALNIPILAICRGLQVLNIAAGGSVLQDIGSTVNNPLKHDQQAPRWYGTHTVNILPDSKLADLWGTKLVVNSFHHQAVDRVAEGFRATAWSADGVVEAMESTAHRFVVGVQSHPECMYQDPRILELFKGLIKATQRT</sequence>
<dbReference type="AlphaFoldDB" id="A0A2C6MDZ9"/>
<dbReference type="PROSITE" id="PS51273">
    <property type="entry name" value="GATASE_TYPE_1"/>
    <property type="match status" value="1"/>
</dbReference>
<dbReference type="GO" id="GO:0033969">
    <property type="term" value="F:gamma-glutamyl-gamma-aminobutyrate hydrolase activity"/>
    <property type="evidence" value="ECO:0007669"/>
    <property type="project" value="TreeGrafter"/>
</dbReference>
<dbReference type="Gene3D" id="3.40.50.880">
    <property type="match status" value="1"/>
</dbReference>
<evidence type="ECO:0000313" key="1">
    <source>
        <dbReference type="EMBL" id="PHJ37573.1"/>
    </source>
</evidence>
<evidence type="ECO:0000313" key="2">
    <source>
        <dbReference type="Proteomes" id="UP000222564"/>
    </source>
</evidence>
<organism evidence="1 2">
    <name type="scientific">Desulforamulus profundi</name>
    <dbReference type="NCBI Taxonomy" id="1383067"/>
    <lineage>
        <taxon>Bacteria</taxon>
        <taxon>Bacillati</taxon>
        <taxon>Bacillota</taxon>
        <taxon>Clostridia</taxon>
        <taxon>Eubacteriales</taxon>
        <taxon>Peptococcaceae</taxon>
        <taxon>Desulforamulus</taxon>
    </lineage>
</organism>
<comment type="caution">
    <text evidence="1">The sequence shown here is derived from an EMBL/GenBank/DDBJ whole genome shotgun (WGS) entry which is preliminary data.</text>
</comment>
<dbReference type="RefSeq" id="WP_099083615.1">
    <property type="nucleotide sequence ID" value="NZ_AWQQ01000088.1"/>
</dbReference>
<dbReference type="GO" id="GO:0006598">
    <property type="term" value="P:polyamine catabolic process"/>
    <property type="evidence" value="ECO:0007669"/>
    <property type="project" value="TreeGrafter"/>
</dbReference>
<dbReference type="EMBL" id="AWQQ01000088">
    <property type="protein sequence ID" value="PHJ37573.1"/>
    <property type="molecule type" value="Genomic_DNA"/>
</dbReference>
<dbReference type="Proteomes" id="UP000222564">
    <property type="component" value="Unassembled WGS sequence"/>
</dbReference>
<reference evidence="1 2" key="1">
    <citation type="submission" date="2013-09" db="EMBL/GenBank/DDBJ databases">
        <title>Biodegradation of hydrocarbons in the deep terrestrial subsurface : characterization of a microbial consortium composed of two Desulfotomaculum species originating from a deep geological formation.</title>
        <authorList>
            <person name="Aullo T."/>
            <person name="Berlendis S."/>
            <person name="Lascourreges J.-F."/>
            <person name="Dessort D."/>
            <person name="Saint-Laurent S."/>
            <person name="Schraauwers B."/>
            <person name="Mas J."/>
            <person name="Magot M."/>
            <person name="Ranchou-Peyruse A."/>
        </authorList>
    </citation>
    <scope>NUCLEOTIDE SEQUENCE [LARGE SCALE GENOMIC DNA]</scope>
    <source>
        <strain evidence="1 2">Bs107</strain>
    </source>
</reference>
<protein>
    <submittedName>
        <fullName evidence="1">Peptidase C26</fullName>
    </submittedName>
</protein>
<dbReference type="Pfam" id="PF07722">
    <property type="entry name" value="Peptidase_C26"/>
    <property type="match status" value="1"/>
</dbReference>
<accession>A0A2C6MDZ9</accession>
<dbReference type="InterPro" id="IPR011697">
    <property type="entry name" value="Peptidase_C26"/>
</dbReference>
<dbReference type="PANTHER" id="PTHR43235:SF1">
    <property type="entry name" value="GLUTAMINE AMIDOTRANSFERASE PB2B2.05-RELATED"/>
    <property type="match status" value="1"/>
</dbReference>
<dbReference type="InterPro" id="IPR044668">
    <property type="entry name" value="PuuD-like"/>
</dbReference>
<proteinExistence type="predicted"/>
<dbReference type="InterPro" id="IPR029062">
    <property type="entry name" value="Class_I_gatase-like"/>
</dbReference>
<dbReference type="FunFam" id="3.40.50.880:FF:000030">
    <property type="entry name" value="Gamma-glutamyl-gamma-aminobutyrate hydrolase PuuD"/>
    <property type="match status" value="1"/>
</dbReference>
<keyword evidence="2" id="KW-1185">Reference proteome</keyword>
<dbReference type="OrthoDB" id="9813383at2"/>